<organism evidence="2 3">
    <name type="scientific">Trueperella abortisuis</name>
    <dbReference type="NCBI Taxonomy" id="445930"/>
    <lineage>
        <taxon>Bacteria</taxon>
        <taxon>Bacillati</taxon>
        <taxon>Actinomycetota</taxon>
        <taxon>Actinomycetes</taxon>
        <taxon>Actinomycetales</taxon>
        <taxon>Actinomycetaceae</taxon>
        <taxon>Trueperella</taxon>
    </lineage>
</organism>
<accession>A0ABT9PKW9</accession>
<protein>
    <recommendedName>
        <fullName evidence="4">Secreted protein</fullName>
    </recommendedName>
</protein>
<evidence type="ECO:0008006" key="4">
    <source>
        <dbReference type="Google" id="ProtNLM"/>
    </source>
</evidence>
<gene>
    <name evidence="2" type="ORF">J2S45_001718</name>
</gene>
<keyword evidence="1" id="KW-0732">Signal</keyword>
<evidence type="ECO:0000313" key="2">
    <source>
        <dbReference type="EMBL" id="MDP9833039.1"/>
    </source>
</evidence>
<dbReference type="EMBL" id="JAUSQL010000001">
    <property type="protein sequence ID" value="MDP9833039.1"/>
    <property type="molecule type" value="Genomic_DNA"/>
</dbReference>
<evidence type="ECO:0000256" key="1">
    <source>
        <dbReference type="SAM" id="SignalP"/>
    </source>
</evidence>
<sequence>MHIKKAIIAFSASLALALSVASPAAAASRSGTATCPARVVGGISAYSEQRTPSNYMYLKVGTVVKDGTGHSRLQIDTNYKRAFWYAQSESLRKAAGFCNPR</sequence>
<feature type="signal peptide" evidence="1">
    <location>
        <begin position="1"/>
        <end position="26"/>
    </location>
</feature>
<proteinExistence type="predicted"/>
<keyword evidence="3" id="KW-1185">Reference proteome</keyword>
<dbReference type="RefSeq" id="WP_307635132.1">
    <property type="nucleotide sequence ID" value="NZ_JAUSQL010000001.1"/>
</dbReference>
<evidence type="ECO:0000313" key="3">
    <source>
        <dbReference type="Proteomes" id="UP001230145"/>
    </source>
</evidence>
<dbReference type="Proteomes" id="UP001230145">
    <property type="component" value="Unassembled WGS sequence"/>
</dbReference>
<reference evidence="2 3" key="1">
    <citation type="submission" date="2023-07" db="EMBL/GenBank/DDBJ databases">
        <title>Sequencing the genomes of 1000 actinobacteria strains.</title>
        <authorList>
            <person name="Klenk H.-P."/>
        </authorList>
    </citation>
    <scope>NUCLEOTIDE SEQUENCE [LARGE SCALE GENOMIC DNA]</scope>
    <source>
        <strain evidence="2 3">DSM 19515</strain>
    </source>
</reference>
<feature type="chain" id="PRO_5045134234" description="Secreted protein" evidence="1">
    <location>
        <begin position="27"/>
        <end position="101"/>
    </location>
</feature>
<comment type="caution">
    <text evidence="2">The sequence shown here is derived from an EMBL/GenBank/DDBJ whole genome shotgun (WGS) entry which is preliminary data.</text>
</comment>
<name>A0ABT9PKW9_9ACTO</name>